<evidence type="ECO:0000313" key="2">
    <source>
        <dbReference type="Proteomes" id="UP000008803"/>
    </source>
</evidence>
<dbReference type="AlphaFoldDB" id="D4JVL0"/>
<accession>D4JVL0</accession>
<proteinExistence type="predicted"/>
<evidence type="ECO:0000313" key="1">
    <source>
        <dbReference type="EMBL" id="CBK97129.1"/>
    </source>
</evidence>
<name>D4JVL0_9FIRM</name>
<protein>
    <submittedName>
        <fullName evidence="1">Uncharacterized protein</fullName>
    </submittedName>
</protein>
<dbReference type="Proteomes" id="UP000008803">
    <property type="component" value="Chromosome"/>
</dbReference>
<dbReference type="PATRIC" id="fig|657319.3.peg.2523"/>
<reference evidence="1 2" key="2">
    <citation type="submission" date="2010-03" db="EMBL/GenBank/DDBJ databases">
        <authorList>
            <person name="Pajon A."/>
        </authorList>
    </citation>
    <scope>NUCLEOTIDE SEQUENCE [LARGE SCALE GENOMIC DNA]</scope>
    <source>
        <strain evidence="1 2">70/3</strain>
    </source>
</reference>
<reference evidence="1 2" key="1">
    <citation type="submission" date="2010-03" db="EMBL/GenBank/DDBJ databases">
        <title>The genome sequence of Eubacterium siraeum 70/3.</title>
        <authorList>
            <consortium name="metaHIT consortium -- http://www.metahit.eu/"/>
            <person name="Pajon A."/>
            <person name="Turner K."/>
            <person name="Parkhill J."/>
            <person name="Duncan S."/>
            <person name="Flint H."/>
        </authorList>
    </citation>
    <scope>NUCLEOTIDE SEQUENCE [LARGE SCALE GENOMIC DNA]</scope>
    <source>
        <strain evidence="1 2">70/3</strain>
    </source>
</reference>
<sequence length="157" mass="17061">MMLRTSKKSKKKSSPKGAKQILHKTSITLAGEKVNMSIKEKLTAELTDAKLGKYETAVKNAVMKTICKFCEQNAEFKQAIEQSGKSFADCLKATVKGVGASLEDLEVYKRAVAFYFPGADIKCTMTLDLGDGGFSSKTSTEADSGKLQLDLDSLLDF</sequence>
<dbReference type="KEGG" id="esu:EUS_21110"/>
<dbReference type="BioCyc" id="ESIR657319:G136K-1788-MONOMER"/>
<dbReference type="EMBL" id="FP929044">
    <property type="protein sequence ID" value="CBK97129.1"/>
    <property type="molecule type" value="Genomic_DNA"/>
</dbReference>
<gene>
    <name evidence="1" type="ORF">EUS_21110</name>
</gene>
<dbReference type="HOGENOM" id="CLU_1675263_0_0_9"/>
<organism evidence="1 2">
    <name type="scientific">[Eubacterium] siraeum 70/3</name>
    <dbReference type="NCBI Taxonomy" id="657319"/>
    <lineage>
        <taxon>Bacteria</taxon>
        <taxon>Bacillati</taxon>
        <taxon>Bacillota</taxon>
        <taxon>Clostridia</taxon>
        <taxon>Eubacteriales</taxon>
        <taxon>Oscillospiraceae</taxon>
        <taxon>Oscillospiraceae incertae sedis</taxon>
    </lineage>
</organism>